<accession>A0A506U9D5</accession>
<dbReference type="EMBL" id="VHLG01000008">
    <property type="protein sequence ID" value="TPW29691.1"/>
    <property type="molecule type" value="Genomic_DNA"/>
</dbReference>
<evidence type="ECO:0000256" key="1">
    <source>
        <dbReference type="SAM" id="Coils"/>
    </source>
</evidence>
<comment type="caution">
    <text evidence="2">The sequence shown here is derived from an EMBL/GenBank/DDBJ whole genome shotgun (WGS) entry which is preliminary data.</text>
</comment>
<gene>
    <name evidence="2" type="ORF">FJU08_12805</name>
</gene>
<reference evidence="2 3" key="1">
    <citation type="submission" date="2019-06" db="EMBL/GenBank/DDBJ databases">
        <authorList>
            <person name="Li M."/>
        </authorList>
    </citation>
    <scope>NUCLEOTIDE SEQUENCE [LARGE SCALE GENOMIC DNA]</scope>
    <source>
        <strain evidence="2 3">BGMRC2036</strain>
    </source>
</reference>
<protein>
    <submittedName>
        <fullName evidence="2">Uncharacterized protein</fullName>
    </submittedName>
</protein>
<dbReference type="RefSeq" id="WP_141149414.1">
    <property type="nucleotide sequence ID" value="NZ_VHLG01000008.1"/>
</dbReference>
<name>A0A506U9D5_9HYPH</name>
<keyword evidence="1" id="KW-0175">Coiled coil</keyword>
<proteinExistence type="predicted"/>
<dbReference type="OrthoDB" id="7915823at2"/>
<evidence type="ECO:0000313" key="3">
    <source>
        <dbReference type="Proteomes" id="UP000318801"/>
    </source>
</evidence>
<sequence>MTTELVAKSSTLVAEITALEDRLTPATPEQAGEIVGSLIDLGFIAPSSIKPGLELKAYRIALNAAPLEALKHVANGLMQGQFPEFRSFLPRPAELAVLVADAAKADRWARAKAKRDLEAAQERESLQLELTEAEKERRKEMAAKARKLIAQITAGRSLEEPAHAR</sequence>
<organism evidence="2 3">
    <name type="scientific">Martelella alba</name>
    <dbReference type="NCBI Taxonomy" id="2590451"/>
    <lineage>
        <taxon>Bacteria</taxon>
        <taxon>Pseudomonadati</taxon>
        <taxon>Pseudomonadota</taxon>
        <taxon>Alphaproteobacteria</taxon>
        <taxon>Hyphomicrobiales</taxon>
        <taxon>Aurantimonadaceae</taxon>
        <taxon>Martelella</taxon>
    </lineage>
</organism>
<keyword evidence="3" id="KW-1185">Reference proteome</keyword>
<dbReference type="Proteomes" id="UP000318801">
    <property type="component" value="Unassembled WGS sequence"/>
</dbReference>
<feature type="coiled-coil region" evidence="1">
    <location>
        <begin position="114"/>
        <end position="143"/>
    </location>
</feature>
<evidence type="ECO:0000313" key="2">
    <source>
        <dbReference type="EMBL" id="TPW29691.1"/>
    </source>
</evidence>
<dbReference type="AlphaFoldDB" id="A0A506U9D5"/>